<organism evidence="8 9">
    <name type="scientific">Fusobacterium nucleatum subsp. polymorphum</name>
    <name type="common">Fusobacterium polymorphum</name>
    <dbReference type="NCBI Taxonomy" id="76857"/>
    <lineage>
        <taxon>Bacteria</taxon>
        <taxon>Fusobacteriati</taxon>
        <taxon>Fusobacteriota</taxon>
        <taxon>Fusobacteriia</taxon>
        <taxon>Fusobacteriales</taxon>
        <taxon>Fusobacteriaceae</taxon>
        <taxon>Fusobacterium</taxon>
    </lineage>
</organism>
<dbReference type="PROSITE" id="PS00398">
    <property type="entry name" value="RECOMBINASES_2"/>
    <property type="match status" value="1"/>
</dbReference>
<dbReference type="InterPro" id="IPR006118">
    <property type="entry name" value="Recombinase_CS"/>
</dbReference>
<dbReference type="Proteomes" id="UP000223525">
    <property type="component" value="Unassembled WGS sequence"/>
</dbReference>
<dbReference type="SUPFAM" id="SSF53041">
    <property type="entry name" value="Resolvase-like"/>
    <property type="match status" value="1"/>
</dbReference>
<protein>
    <submittedName>
        <fullName evidence="8">Recombinase</fullName>
    </submittedName>
</protein>
<dbReference type="PROSITE" id="PS00397">
    <property type="entry name" value="RECOMBINASES_1"/>
    <property type="match status" value="1"/>
</dbReference>
<evidence type="ECO:0000313" key="8">
    <source>
        <dbReference type="EMBL" id="PHH99333.1"/>
    </source>
</evidence>
<reference evidence="8 9" key="1">
    <citation type="submission" date="2017-06" db="EMBL/GenBank/DDBJ databases">
        <title>Draft genome sequence of Fusobacterium nucleatum subsp. polymorphum KCOM 1248 (=ChDC F113).</title>
        <authorList>
            <person name="Kook J.-K."/>
            <person name="Park S.-N."/>
            <person name="Lim Y.K."/>
            <person name="Roh H."/>
        </authorList>
    </citation>
    <scope>NUCLEOTIDE SEQUENCE [LARGE SCALE GENOMIC DNA]</scope>
    <source>
        <strain evidence="9">KCOM 1248 (ChDC F113)</strain>
    </source>
</reference>
<dbReference type="CDD" id="cd03768">
    <property type="entry name" value="SR_ResInv"/>
    <property type="match status" value="1"/>
</dbReference>
<sequence length="215" mass="25352">MAIYGYARVSSREQNLDRQIAEIANYGVEERNIFREKKSGKNFDRVEYKKLLDILKVGDTIVFTELDRLGRNMIEIEKEYDRLVNGRGCYLKFLKEDFLSTASLGDNPLFKDVIQPILLKFVGYMAQVERERTLERQRQAYNNMQRDEKGRLIAKNGKVIGRQAKFESLKEDEKKLIKDWINGKISCLRVSKILTISRPTLYKIKREYLEEEIKL</sequence>
<evidence type="ECO:0000256" key="5">
    <source>
        <dbReference type="PIRSR" id="PIRSR606118-50"/>
    </source>
</evidence>
<evidence type="ECO:0000256" key="2">
    <source>
        <dbReference type="ARBA" id="ARBA00022908"/>
    </source>
</evidence>
<evidence type="ECO:0000259" key="7">
    <source>
        <dbReference type="PROSITE" id="PS51736"/>
    </source>
</evidence>
<name>A0A2C6B5A0_FUSNP</name>
<accession>A0A2C6B5A0</accession>
<keyword evidence="3" id="KW-0238">DNA-binding</keyword>
<dbReference type="InterPro" id="IPR050639">
    <property type="entry name" value="SSR_resolvase"/>
</dbReference>
<dbReference type="SMART" id="SM00857">
    <property type="entry name" value="Resolvase"/>
    <property type="match status" value="1"/>
</dbReference>
<dbReference type="RefSeq" id="WP_099002781.1">
    <property type="nucleotide sequence ID" value="NZ_CP077159.1"/>
</dbReference>
<dbReference type="GO" id="GO:0003677">
    <property type="term" value="F:DNA binding"/>
    <property type="evidence" value="ECO:0007669"/>
    <property type="project" value="UniProtKB-KW"/>
</dbReference>
<evidence type="ECO:0000256" key="6">
    <source>
        <dbReference type="PROSITE-ProRule" id="PRU10137"/>
    </source>
</evidence>
<dbReference type="InterPro" id="IPR006119">
    <property type="entry name" value="Resolv_N"/>
</dbReference>
<dbReference type="AlphaFoldDB" id="A0A2C6B5A0"/>
<evidence type="ECO:0000256" key="1">
    <source>
        <dbReference type="ARBA" id="ARBA00009913"/>
    </source>
</evidence>
<comment type="similarity">
    <text evidence="1">Belongs to the site-specific recombinase resolvase family.</text>
</comment>
<dbReference type="EMBL" id="NIRK01000001">
    <property type="protein sequence ID" value="PHH99333.1"/>
    <property type="molecule type" value="Genomic_DNA"/>
</dbReference>
<evidence type="ECO:0000313" key="9">
    <source>
        <dbReference type="Proteomes" id="UP000223525"/>
    </source>
</evidence>
<dbReference type="GO" id="GO:0000150">
    <property type="term" value="F:DNA strand exchange activity"/>
    <property type="evidence" value="ECO:0007669"/>
    <property type="project" value="InterPro"/>
</dbReference>
<dbReference type="Gene3D" id="3.40.50.1390">
    <property type="entry name" value="Resolvase, N-terminal catalytic domain"/>
    <property type="match status" value="1"/>
</dbReference>
<proteinExistence type="inferred from homology"/>
<feature type="active site" description="O-(5'-phospho-DNA)-serine intermediate" evidence="5 6">
    <location>
        <position position="10"/>
    </location>
</feature>
<keyword evidence="4" id="KW-0233">DNA recombination</keyword>
<gene>
    <name evidence="8" type="ORF">CA836_06345</name>
</gene>
<evidence type="ECO:0000256" key="4">
    <source>
        <dbReference type="ARBA" id="ARBA00023172"/>
    </source>
</evidence>
<dbReference type="GO" id="GO:0015074">
    <property type="term" value="P:DNA integration"/>
    <property type="evidence" value="ECO:0007669"/>
    <property type="project" value="UniProtKB-KW"/>
</dbReference>
<dbReference type="PANTHER" id="PTHR30461:SF26">
    <property type="entry name" value="RESOLVASE HOMOLOG YNEB"/>
    <property type="match status" value="1"/>
</dbReference>
<dbReference type="PANTHER" id="PTHR30461">
    <property type="entry name" value="DNA-INVERTASE FROM LAMBDOID PROPHAGE"/>
    <property type="match status" value="1"/>
</dbReference>
<dbReference type="Pfam" id="PF00239">
    <property type="entry name" value="Resolvase"/>
    <property type="match status" value="1"/>
</dbReference>
<comment type="caution">
    <text evidence="8">The sequence shown here is derived from an EMBL/GenBank/DDBJ whole genome shotgun (WGS) entry which is preliminary data.</text>
</comment>
<evidence type="ECO:0000256" key="3">
    <source>
        <dbReference type="ARBA" id="ARBA00023125"/>
    </source>
</evidence>
<dbReference type="PROSITE" id="PS51736">
    <property type="entry name" value="RECOMBINASES_3"/>
    <property type="match status" value="1"/>
</dbReference>
<dbReference type="InterPro" id="IPR036162">
    <property type="entry name" value="Resolvase-like_N_sf"/>
</dbReference>
<feature type="domain" description="Resolvase/invertase-type recombinase catalytic" evidence="7">
    <location>
        <begin position="2"/>
        <end position="148"/>
    </location>
</feature>
<keyword evidence="2" id="KW-0229">DNA integration</keyword>